<dbReference type="EnsemblFungi" id="MAPG_08892T0">
    <property type="protein sequence ID" value="MAPG_08892T0"/>
    <property type="gene ID" value="MAPG_08892"/>
</dbReference>
<reference evidence="4" key="2">
    <citation type="submission" date="2010-05" db="EMBL/GenBank/DDBJ databases">
        <title>The genome sequence of Magnaporthe poae strain ATCC 64411.</title>
        <authorList>
            <person name="Ma L.-J."/>
            <person name="Dead R."/>
            <person name="Young S."/>
            <person name="Zeng Q."/>
            <person name="Koehrsen M."/>
            <person name="Alvarado L."/>
            <person name="Berlin A."/>
            <person name="Chapman S.B."/>
            <person name="Chen Z."/>
            <person name="Freedman E."/>
            <person name="Gellesch M."/>
            <person name="Goldberg J."/>
            <person name="Griggs A."/>
            <person name="Gujja S."/>
            <person name="Heilman E.R."/>
            <person name="Heiman D."/>
            <person name="Hepburn T."/>
            <person name="Howarth C."/>
            <person name="Jen D."/>
            <person name="Larson L."/>
            <person name="Mehta T."/>
            <person name="Neiman D."/>
            <person name="Pearson M."/>
            <person name="Roberts A."/>
            <person name="Saif S."/>
            <person name="Shea T."/>
            <person name="Shenoy N."/>
            <person name="Sisk P."/>
            <person name="Stolte C."/>
            <person name="Sykes S."/>
            <person name="Walk T."/>
            <person name="White J."/>
            <person name="Yandava C."/>
            <person name="Haas B."/>
            <person name="Nusbaum C."/>
            <person name="Birren B."/>
        </authorList>
    </citation>
    <scope>NUCLEOTIDE SEQUENCE [LARGE SCALE GENOMIC DNA]</scope>
    <source>
        <strain evidence="4">ATCC 64411 / 73-15</strain>
    </source>
</reference>
<dbReference type="OrthoDB" id="5030973at2759"/>
<name>A0A0C4E8I3_MAGP6</name>
<organism evidence="3 4">
    <name type="scientific">Magnaporthiopsis poae (strain ATCC 64411 / 73-15)</name>
    <name type="common">Kentucky bluegrass fungus</name>
    <name type="synonym">Magnaporthe poae</name>
    <dbReference type="NCBI Taxonomy" id="644358"/>
    <lineage>
        <taxon>Eukaryota</taxon>
        <taxon>Fungi</taxon>
        <taxon>Dikarya</taxon>
        <taxon>Ascomycota</taxon>
        <taxon>Pezizomycotina</taxon>
        <taxon>Sordariomycetes</taxon>
        <taxon>Sordariomycetidae</taxon>
        <taxon>Magnaporthales</taxon>
        <taxon>Magnaporthaceae</taxon>
        <taxon>Magnaporthiopsis</taxon>
    </lineage>
</organism>
<reference evidence="2" key="1">
    <citation type="submission" date="2010-05" db="EMBL/GenBank/DDBJ databases">
        <title>The Genome Sequence of Magnaporthe poae strain ATCC 64411.</title>
        <authorList>
            <consortium name="The Broad Institute Genome Sequencing Platform"/>
            <consortium name="Broad Institute Genome Sequencing Center for Infectious Disease"/>
            <person name="Ma L.-J."/>
            <person name="Dead R."/>
            <person name="Young S."/>
            <person name="Zeng Q."/>
            <person name="Koehrsen M."/>
            <person name="Alvarado L."/>
            <person name="Berlin A."/>
            <person name="Chapman S.B."/>
            <person name="Chen Z."/>
            <person name="Freedman E."/>
            <person name="Gellesch M."/>
            <person name="Goldberg J."/>
            <person name="Griggs A."/>
            <person name="Gujja S."/>
            <person name="Heilman E.R."/>
            <person name="Heiman D."/>
            <person name="Hepburn T."/>
            <person name="Howarth C."/>
            <person name="Jen D."/>
            <person name="Larson L."/>
            <person name="Mehta T."/>
            <person name="Neiman D."/>
            <person name="Pearson M."/>
            <person name="Roberts A."/>
            <person name="Saif S."/>
            <person name="Shea T."/>
            <person name="Shenoy N."/>
            <person name="Sisk P."/>
            <person name="Stolte C."/>
            <person name="Sykes S."/>
            <person name="Walk T."/>
            <person name="White J."/>
            <person name="Yandava C."/>
            <person name="Haas B."/>
            <person name="Nusbaum C."/>
            <person name="Birren B."/>
        </authorList>
    </citation>
    <scope>NUCLEOTIDE SEQUENCE</scope>
    <source>
        <strain evidence="2">ATCC 64411</strain>
    </source>
</reference>
<evidence type="ECO:0000313" key="3">
    <source>
        <dbReference type="EnsemblFungi" id="MAPG_08892T0"/>
    </source>
</evidence>
<feature type="region of interest" description="Disordered" evidence="1">
    <location>
        <begin position="1"/>
        <end position="47"/>
    </location>
</feature>
<evidence type="ECO:0000256" key="1">
    <source>
        <dbReference type="SAM" id="MobiDB-lite"/>
    </source>
</evidence>
<dbReference type="STRING" id="644358.A0A0C4E8I3"/>
<dbReference type="AlphaFoldDB" id="A0A0C4E8I3"/>
<evidence type="ECO:0000313" key="4">
    <source>
        <dbReference type="Proteomes" id="UP000011715"/>
    </source>
</evidence>
<dbReference type="Proteomes" id="UP000011715">
    <property type="component" value="Unassembled WGS sequence"/>
</dbReference>
<dbReference type="EMBL" id="GL876973">
    <property type="protein sequence ID" value="KLU89923.1"/>
    <property type="molecule type" value="Genomic_DNA"/>
</dbReference>
<protein>
    <submittedName>
        <fullName evidence="2 3">Uncharacterized protein</fullName>
    </submittedName>
</protein>
<evidence type="ECO:0000313" key="2">
    <source>
        <dbReference type="EMBL" id="KLU89923.1"/>
    </source>
</evidence>
<gene>
    <name evidence="2" type="ORF">MAPG_08892</name>
</gene>
<dbReference type="VEuPathDB" id="FungiDB:MAPG_08892"/>
<keyword evidence="4" id="KW-1185">Reference proteome</keyword>
<reference evidence="2" key="3">
    <citation type="submission" date="2011-03" db="EMBL/GenBank/DDBJ databases">
        <title>Annotation of Magnaporthe poae ATCC 64411.</title>
        <authorList>
            <person name="Ma L.-J."/>
            <person name="Dead R."/>
            <person name="Young S.K."/>
            <person name="Zeng Q."/>
            <person name="Gargeya S."/>
            <person name="Fitzgerald M."/>
            <person name="Haas B."/>
            <person name="Abouelleil A."/>
            <person name="Alvarado L."/>
            <person name="Arachchi H.M."/>
            <person name="Berlin A."/>
            <person name="Brown A."/>
            <person name="Chapman S.B."/>
            <person name="Chen Z."/>
            <person name="Dunbar C."/>
            <person name="Freedman E."/>
            <person name="Gearin G."/>
            <person name="Gellesch M."/>
            <person name="Goldberg J."/>
            <person name="Griggs A."/>
            <person name="Gujja S."/>
            <person name="Heiman D."/>
            <person name="Howarth C."/>
            <person name="Larson L."/>
            <person name="Lui A."/>
            <person name="MacDonald P.J.P."/>
            <person name="Mehta T."/>
            <person name="Montmayeur A."/>
            <person name="Murphy C."/>
            <person name="Neiman D."/>
            <person name="Pearson M."/>
            <person name="Priest M."/>
            <person name="Roberts A."/>
            <person name="Saif S."/>
            <person name="Shea T."/>
            <person name="Shenoy N."/>
            <person name="Sisk P."/>
            <person name="Stolte C."/>
            <person name="Sykes S."/>
            <person name="Yandava C."/>
            <person name="Wortman J."/>
            <person name="Nusbaum C."/>
            <person name="Birren B."/>
        </authorList>
    </citation>
    <scope>NUCLEOTIDE SEQUENCE</scope>
    <source>
        <strain evidence="2">ATCC 64411</strain>
    </source>
</reference>
<dbReference type="EMBL" id="ADBL01002168">
    <property type="status" value="NOT_ANNOTATED_CDS"/>
    <property type="molecule type" value="Genomic_DNA"/>
</dbReference>
<accession>A0A0C4E8I3</accession>
<proteinExistence type="predicted"/>
<dbReference type="OMA" id="CKSWDEP"/>
<reference evidence="3" key="4">
    <citation type="journal article" date="2015" name="G3 (Bethesda)">
        <title>Genome sequences of three phytopathogenic species of the Magnaporthaceae family of fungi.</title>
        <authorList>
            <person name="Okagaki L.H."/>
            <person name="Nunes C.C."/>
            <person name="Sailsbery J."/>
            <person name="Clay B."/>
            <person name="Brown D."/>
            <person name="John T."/>
            <person name="Oh Y."/>
            <person name="Young N."/>
            <person name="Fitzgerald M."/>
            <person name="Haas B.J."/>
            <person name="Zeng Q."/>
            <person name="Young S."/>
            <person name="Adiconis X."/>
            <person name="Fan L."/>
            <person name="Levin J.Z."/>
            <person name="Mitchell T.K."/>
            <person name="Okubara P.A."/>
            <person name="Farman M.L."/>
            <person name="Kohn L.M."/>
            <person name="Birren B."/>
            <person name="Ma L.-J."/>
            <person name="Dean R.A."/>
        </authorList>
    </citation>
    <scope>NUCLEOTIDE SEQUENCE</scope>
    <source>
        <strain evidence="3">ATCC 64411 / 73-15</strain>
    </source>
</reference>
<dbReference type="eggNOG" id="ENOG502SRKK">
    <property type="taxonomic scope" value="Eukaryota"/>
</dbReference>
<sequence length="373" mass="41608">MRRDNYRKPTAPTSVSRRLATSHPTFPACQFPSPANGKTQSGDRDVMSNIDDDDDACFGVVPSEDASSTGTYVPRIKNMGMIQRENLTGELKGNLPIIVFGRRDLTLHGTTEGGTPATLVIFKWYLHERERGKRFQSLRITFTFRTKRPHPAGGQGRVDAFYDPTVAGVAPRGTYGLLRTTETRGTKTTAEANLTGGFGGFIQGGGKLGYELSRSAETSHNITINGMESNEHETGEDYNPDHYNTVEWNLFENESQSSGLPTFFRTAVLLERHRRDASQFTGTFRLESDVNGMSNVLRGVKKFFGRLPKDDPVLFDPNAPPTAKEADLIAFRYKLDKVDLEDMVKFVMYKEEPLKKNDKDEEKCNKQGSGDAK</sequence>
<reference evidence="3" key="5">
    <citation type="submission" date="2015-06" db="UniProtKB">
        <authorList>
            <consortium name="EnsemblFungi"/>
        </authorList>
    </citation>
    <scope>IDENTIFICATION</scope>
    <source>
        <strain evidence="3">ATCC 64411</strain>
    </source>
</reference>